<evidence type="ECO:0000313" key="11">
    <source>
        <dbReference type="Proteomes" id="UP000278807"/>
    </source>
</evidence>
<dbReference type="SUPFAM" id="SSF57667">
    <property type="entry name" value="beta-beta-alpha zinc fingers"/>
    <property type="match status" value="1"/>
</dbReference>
<dbReference type="GO" id="GO:0000981">
    <property type="term" value="F:DNA-binding transcription factor activity, RNA polymerase II-specific"/>
    <property type="evidence" value="ECO:0007669"/>
    <property type="project" value="TreeGrafter"/>
</dbReference>
<feature type="compositionally biased region" description="Low complexity" evidence="8">
    <location>
        <begin position="30"/>
        <end position="40"/>
    </location>
</feature>
<evidence type="ECO:0000256" key="7">
    <source>
        <dbReference type="PROSITE-ProRule" id="PRU00042"/>
    </source>
</evidence>
<dbReference type="PANTHER" id="PTHR24388:SF54">
    <property type="entry name" value="PROTEIN ESCARGOT"/>
    <property type="match status" value="1"/>
</dbReference>
<evidence type="ECO:0000256" key="3">
    <source>
        <dbReference type="ARBA" id="ARBA00022737"/>
    </source>
</evidence>
<evidence type="ECO:0000256" key="1">
    <source>
        <dbReference type="ARBA" id="ARBA00004123"/>
    </source>
</evidence>
<keyword evidence="5" id="KW-0862">Zinc</keyword>
<dbReference type="InterPro" id="IPR013087">
    <property type="entry name" value="Znf_C2H2_type"/>
</dbReference>
<proteinExistence type="predicted"/>
<evidence type="ECO:0000313" key="12">
    <source>
        <dbReference type="WBParaSite" id="HNAJ_0000757001-mRNA-1"/>
    </source>
</evidence>
<feature type="region of interest" description="Disordered" evidence="8">
    <location>
        <begin position="1"/>
        <end position="55"/>
    </location>
</feature>
<keyword evidence="2" id="KW-0479">Metal-binding</keyword>
<dbReference type="SMART" id="SM00355">
    <property type="entry name" value="ZnF_C2H2"/>
    <property type="match status" value="1"/>
</dbReference>
<dbReference type="InterPro" id="IPR050527">
    <property type="entry name" value="Snail/Krueppel_Znf"/>
</dbReference>
<feature type="compositionally biased region" description="Polar residues" evidence="8">
    <location>
        <begin position="41"/>
        <end position="53"/>
    </location>
</feature>
<dbReference type="EMBL" id="UZAE01012079">
    <property type="protein sequence ID" value="VDO03426.1"/>
    <property type="molecule type" value="Genomic_DNA"/>
</dbReference>
<dbReference type="PANTHER" id="PTHR24388">
    <property type="entry name" value="ZINC FINGER PROTEIN"/>
    <property type="match status" value="1"/>
</dbReference>
<evidence type="ECO:0000256" key="4">
    <source>
        <dbReference type="ARBA" id="ARBA00022771"/>
    </source>
</evidence>
<organism evidence="12">
    <name type="scientific">Rodentolepis nana</name>
    <name type="common">Dwarf tapeworm</name>
    <name type="synonym">Hymenolepis nana</name>
    <dbReference type="NCBI Taxonomy" id="102285"/>
    <lineage>
        <taxon>Eukaryota</taxon>
        <taxon>Metazoa</taxon>
        <taxon>Spiralia</taxon>
        <taxon>Lophotrochozoa</taxon>
        <taxon>Platyhelminthes</taxon>
        <taxon>Cestoda</taxon>
        <taxon>Eucestoda</taxon>
        <taxon>Cyclophyllidea</taxon>
        <taxon>Hymenolepididae</taxon>
        <taxon>Rodentolepis</taxon>
    </lineage>
</organism>
<evidence type="ECO:0000313" key="10">
    <source>
        <dbReference type="EMBL" id="VDO03426.1"/>
    </source>
</evidence>
<dbReference type="Pfam" id="PF00096">
    <property type="entry name" value="zf-C2H2"/>
    <property type="match status" value="2"/>
</dbReference>
<dbReference type="GO" id="GO:0000978">
    <property type="term" value="F:RNA polymerase II cis-regulatory region sequence-specific DNA binding"/>
    <property type="evidence" value="ECO:0007669"/>
    <property type="project" value="TreeGrafter"/>
</dbReference>
<dbReference type="STRING" id="102285.A0A158QHK4"/>
<reference evidence="10 11" key="2">
    <citation type="submission" date="2018-11" db="EMBL/GenBank/DDBJ databases">
        <authorList>
            <consortium name="Pathogen Informatics"/>
        </authorList>
    </citation>
    <scope>NUCLEOTIDE SEQUENCE [LARGE SCALE GENOMIC DNA]</scope>
</reference>
<dbReference type="GO" id="GO:0005634">
    <property type="term" value="C:nucleus"/>
    <property type="evidence" value="ECO:0007669"/>
    <property type="project" value="UniProtKB-SubCell"/>
</dbReference>
<dbReference type="Gene3D" id="3.30.160.60">
    <property type="entry name" value="Classic Zinc Finger"/>
    <property type="match status" value="1"/>
</dbReference>
<dbReference type="PROSITE" id="PS50157">
    <property type="entry name" value="ZINC_FINGER_C2H2_2"/>
    <property type="match status" value="1"/>
</dbReference>
<dbReference type="WBParaSite" id="HNAJ_0000757001-mRNA-1">
    <property type="protein sequence ID" value="HNAJ_0000757001-mRNA-1"/>
    <property type="gene ID" value="HNAJ_0000757001"/>
</dbReference>
<dbReference type="OrthoDB" id="5977959at2759"/>
<keyword evidence="11" id="KW-1185">Reference proteome</keyword>
<protein>
    <submittedName>
        <fullName evidence="12">C2H2-type domain-containing protein</fullName>
    </submittedName>
</protein>
<accession>A0A158QHK4</accession>
<name>A0A158QHK4_RODNA</name>
<gene>
    <name evidence="10" type="ORF">HNAJ_LOCUS7566</name>
</gene>
<feature type="domain" description="C2H2-type" evidence="9">
    <location>
        <begin position="65"/>
        <end position="92"/>
    </location>
</feature>
<evidence type="ECO:0000259" key="9">
    <source>
        <dbReference type="PROSITE" id="PS50157"/>
    </source>
</evidence>
<feature type="compositionally biased region" description="Polar residues" evidence="8">
    <location>
        <begin position="10"/>
        <end position="29"/>
    </location>
</feature>
<evidence type="ECO:0000256" key="8">
    <source>
        <dbReference type="SAM" id="MobiDB-lite"/>
    </source>
</evidence>
<dbReference type="PROSITE" id="PS00028">
    <property type="entry name" value="ZINC_FINGER_C2H2_1"/>
    <property type="match status" value="1"/>
</dbReference>
<evidence type="ECO:0000256" key="5">
    <source>
        <dbReference type="ARBA" id="ARBA00022833"/>
    </source>
</evidence>
<keyword evidence="4 7" id="KW-0863">Zinc-finger</keyword>
<evidence type="ECO:0000256" key="6">
    <source>
        <dbReference type="ARBA" id="ARBA00023242"/>
    </source>
</evidence>
<dbReference type="GO" id="GO:0008270">
    <property type="term" value="F:zinc ion binding"/>
    <property type="evidence" value="ECO:0007669"/>
    <property type="project" value="UniProtKB-KW"/>
</dbReference>
<reference evidence="12" key="1">
    <citation type="submission" date="2016-04" db="UniProtKB">
        <authorList>
            <consortium name="WormBaseParasite"/>
        </authorList>
    </citation>
    <scope>IDENTIFICATION</scope>
</reference>
<sequence>MTSRAEEDSFATSILSPSSVHPTQQQFHLSSPPSSSSSTSRQPHVSTTNTNPFNVAINRRLRSGLKCPTCSKVFSNSSAIAKHKLTHSDERKHVCPVCKKAFKRQDHFSVGRRGDTSLIPC</sequence>
<keyword evidence="6" id="KW-0539">Nucleus</keyword>
<dbReference type="Proteomes" id="UP000278807">
    <property type="component" value="Unassembled WGS sequence"/>
</dbReference>
<dbReference type="FunFam" id="3.30.160.60:FF:000744">
    <property type="entry name" value="zinc finger E-box-binding homeobox 1"/>
    <property type="match status" value="1"/>
</dbReference>
<keyword evidence="3" id="KW-0677">Repeat</keyword>
<dbReference type="AlphaFoldDB" id="A0A158QHK4"/>
<evidence type="ECO:0000256" key="2">
    <source>
        <dbReference type="ARBA" id="ARBA00022723"/>
    </source>
</evidence>
<dbReference type="InterPro" id="IPR036236">
    <property type="entry name" value="Znf_C2H2_sf"/>
</dbReference>
<comment type="subcellular location">
    <subcellularLocation>
        <location evidence="1">Nucleus</location>
    </subcellularLocation>
</comment>